<protein>
    <submittedName>
        <fullName evidence="7">Uncharacterized protein</fullName>
    </submittedName>
</protein>
<keyword evidence="4" id="KW-0804">Transcription</keyword>
<reference evidence="7" key="1">
    <citation type="submission" date="2023-02" db="EMBL/GenBank/DDBJ databases">
        <title>Kitasatospora phosalacinea NBRC 14627.</title>
        <authorList>
            <person name="Ichikawa N."/>
            <person name="Sato H."/>
            <person name="Tonouchi N."/>
        </authorList>
    </citation>
    <scope>NUCLEOTIDE SEQUENCE</scope>
    <source>
        <strain evidence="7">NBRC 14627</strain>
    </source>
</reference>
<proteinExistence type="inferred from homology"/>
<dbReference type="Pfam" id="PF04542">
    <property type="entry name" value="Sigma70_r2"/>
    <property type="match status" value="1"/>
</dbReference>
<evidence type="ECO:0000256" key="4">
    <source>
        <dbReference type="ARBA" id="ARBA00023163"/>
    </source>
</evidence>
<evidence type="ECO:0000256" key="1">
    <source>
        <dbReference type="ARBA" id="ARBA00010641"/>
    </source>
</evidence>
<dbReference type="SUPFAM" id="SSF88659">
    <property type="entry name" value="Sigma3 and sigma4 domains of RNA polymerase sigma factors"/>
    <property type="match status" value="1"/>
</dbReference>
<dbReference type="SUPFAM" id="SSF88946">
    <property type="entry name" value="Sigma2 domain of RNA polymerase sigma factors"/>
    <property type="match status" value="1"/>
</dbReference>
<dbReference type="GO" id="GO:0016987">
    <property type="term" value="F:sigma factor activity"/>
    <property type="evidence" value="ECO:0007669"/>
    <property type="project" value="UniProtKB-KW"/>
</dbReference>
<name>A0A9W6QGP2_9ACTN</name>
<dbReference type="AlphaFoldDB" id="A0A9W6QGP2"/>
<evidence type="ECO:0000259" key="5">
    <source>
        <dbReference type="Pfam" id="PF04542"/>
    </source>
</evidence>
<gene>
    <name evidence="7" type="ORF">Kpho02_67960</name>
</gene>
<dbReference type="InterPro" id="IPR036388">
    <property type="entry name" value="WH-like_DNA-bd_sf"/>
</dbReference>
<dbReference type="InterPro" id="IPR014284">
    <property type="entry name" value="RNA_pol_sigma-70_dom"/>
</dbReference>
<dbReference type="GO" id="GO:0003677">
    <property type="term" value="F:DNA binding"/>
    <property type="evidence" value="ECO:0007669"/>
    <property type="project" value="InterPro"/>
</dbReference>
<feature type="domain" description="RNA polymerase sigma-70 region 2" evidence="5">
    <location>
        <begin position="24"/>
        <end position="82"/>
    </location>
</feature>
<evidence type="ECO:0000256" key="3">
    <source>
        <dbReference type="ARBA" id="ARBA00023082"/>
    </source>
</evidence>
<keyword evidence="2" id="KW-0805">Transcription regulation</keyword>
<dbReference type="RefSeq" id="WP_285740079.1">
    <property type="nucleotide sequence ID" value="NZ_BSSA01000035.1"/>
</dbReference>
<evidence type="ECO:0000313" key="7">
    <source>
        <dbReference type="EMBL" id="GLW74498.1"/>
    </source>
</evidence>
<dbReference type="InterPro" id="IPR007627">
    <property type="entry name" value="RNA_pol_sigma70_r2"/>
</dbReference>
<dbReference type="InterPro" id="IPR013325">
    <property type="entry name" value="RNA_pol_sigma_r2"/>
</dbReference>
<comment type="caution">
    <text evidence="7">The sequence shown here is derived from an EMBL/GenBank/DDBJ whole genome shotgun (WGS) entry which is preliminary data.</text>
</comment>
<dbReference type="NCBIfam" id="TIGR02937">
    <property type="entry name" value="sigma70-ECF"/>
    <property type="match status" value="1"/>
</dbReference>
<keyword evidence="3" id="KW-0731">Sigma factor</keyword>
<organism evidence="7 8">
    <name type="scientific">Kitasatospora phosalacinea</name>
    <dbReference type="NCBI Taxonomy" id="2065"/>
    <lineage>
        <taxon>Bacteria</taxon>
        <taxon>Bacillati</taxon>
        <taxon>Actinomycetota</taxon>
        <taxon>Actinomycetes</taxon>
        <taxon>Kitasatosporales</taxon>
        <taxon>Streptomycetaceae</taxon>
        <taxon>Kitasatospora</taxon>
    </lineage>
</organism>
<dbReference type="Gene3D" id="1.10.10.10">
    <property type="entry name" value="Winged helix-like DNA-binding domain superfamily/Winged helix DNA-binding domain"/>
    <property type="match status" value="1"/>
</dbReference>
<dbReference type="InterPro" id="IPR013249">
    <property type="entry name" value="RNA_pol_sigma70_r4_t2"/>
</dbReference>
<dbReference type="GO" id="GO:0006352">
    <property type="term" value="P:DNA-templated transcription initiation"/>
    <property type="evidence" value="ECO:0007669"/>
    <property type="project" value="InterPro"/>
</dbReference>
<sequence>MERLGGSHGGRRLVAGEADGLICSLVPEIRRQARRYALQSDVEDIVQMVCEKLLVRRSRLEEHPNPLAYALRTVVTTAYDIRSSREVSVPDLTDLAGAARSDTVLLESWWETARLLALLSSGQARMVFLVDLQGWTIDQAAAFLGIHRGTVSQLRARGLRRLQQKIREKSCSPVIREGCESS</sequence>
<comment type="similarity">
    <text evidence="1">Belongs to the sigma-70 factor family. ECF subfamily.</text>
</comment>
<feature type="domain" description="RNA polymerase sigma factor 70 region 4 type 2" evidence="6">
    <location>
        <begin position="113"/>
        <end position="162"/>
    </location>
</feature>
<accession>A0A9W6QGP2</accession>
<dbReference type="InterPro" id="IPR013324">
    <property type="entry name" value="RNA_pol_sigma_r3/r4-like"/>
</dbReference>
<dbReference type="Proteomes" id="UP001165041">
    <property type="component" value="Unassembled WGS sequence"/>
</dbReference>
<dbReference type="EMBL" id="BSSA01000035">
    <property type="protein sequence ID" value="GLW74498.1"/>
    <property type="molecule type" value="Genomic_DNA"/>
</dbReference>
<dbReference type="Pfam" id="PF08281">
    <property type="entry name" value="Sigma70_r4_2"/>
    <property type="match status" value="1"/>
</dbReference>
<evidence type="ECO:0000256" key="2">
    <source>
        <dbReference type="ARBA" id="ARBA00023015"/>
    </source>
</evidence>
<evidence type="ECO:0000259" key="6">
    <source>
        <dbReference type="Pfam" id="PF08281"/>
    </source>
</evidence>
<evidence type="ECO:0000313" key="8">
    <source>
        <dbReference type="Proteomes" id="UP001165041"/>
    </source>
</evidence>
<dbReference type="Gene3D" id="1.10.1740.10">
    <property type="match status" value="1"/>
</dbReference>